<dbReference type="InterPro" id="IPR011991">
    <property type="entry name" value="ArsR-like_HTH"/>
</dbReference>
<dbReference type="InterPro" id="IPR036390">
    <property type="entry name" value="WH_DNA-bd_sf"/>
</dbReference>
<dbReference type="RefSeq" id="WP_246973192.1">
    <property type="nucleotide sequence ID" value="NZ_CP095397.1"/>
</dbReference>
<dbReference type="InterPro" id="IPR001845">
    <property type="entry name" value="HTH_ArsR_DNA-bd_dom"/>
</dbReference>
<name>A0ABD5P5P4_9EURY</name>
<dbReference type="GeneID" id="71853375"/>
<dbReference type="Gene3D" id="1.10.10.10">
    <property type="entry name" value="Winged helix-like DNA-binding domain superfamily/Winged helix DNA-binding domain"/>
    <property type="match status" value="1"/>
</dbReference>
<reference evidence="2 3" key="1">
    <citation type="journal article" date="2014" name="Int. J. Syst. Evol. Microbiol.">
        <title>Complete genome sequence of Corynebacterium casei LMG S-19264T (=DSM 44701T), isolated from a smear-ripened cheese.</title>
        <authorList>
            <consortium name="US DOE Joint Genome Institute (JGI-PGF)"/>
            <person name="Walter F."/>
            <person name="Albersmeier A."/>
            <person name="Kalinowski J."/>
            <person name="Ruckert C."/>
        </authorList>
    </citation>
    <scope>NUCLEOTIDE SEQUENCE [LARGE SCALE GENOMIC DNA]</scope>
    <source>
        <strain evidence="2 3">IBRC-M 10912</strain>
    </source>
</reference>
<protein>
    <submittedName>
        <fullName evidence="2">Winged helix-turn-helix domain-containing protein</fullName>
    </submittedName>
</protein>
<evidence type="ECO:0000259" key="1">
    <source>
        <dbReference type="SMART" id="SM00418"/>
    </source>
</evidence>
<dbReference type="SUPFAM" id="SSF46785">
    <property type="entry name" value="Winged helix' DNA-binding domain"/>
    <property type="match status" value="1"/>
</dbReference>
<evidence type="ECO:0000313" key="3">
    <source>
        <dbReference type="Proteomes" id="UP001595821"/>
    </source>
</evidence>
<dbReference type="SMART" id="SM00418">
    <property type="entry name" value="HTH_ARSR"/>
    <property type="match status" value="1"/>
</dbReference>
<sequence length="282" mass="31842">MTNNPNDEERLAEQKQRTRMAINALQQHPDTIYADGHWCGLEIWTGLETNKDSDTLENIEWLFGLTLTHASVKHDDEHGTVLDLEYDLIEDHEIPVEDDRITELLDFYDPNQSVEKPIGAAIDDEHEFRKGLVSREDLKKGDVHNHDDVLAALHYDNHNILHDDASGLLSDDNPFGIGHYLDILELAVEPNRFAILHALFNTNDGKSASELADVLGKDGYGLHQHLDRLVDAGLVANWTKHDPETGNYSYFEITGTGHSLHEAITHLIDVEQEASEQFRSGE</sequence>
<dbReference type="EMBL" id="JBHSDJ010000133">
    <property type="protein sequence ID" value="MFC4249632.1"/>
    <property type="molecule type" value="Genomic_DNA"/>
</dbReference>
<dbReference type="CDD" id="cd00090">
    <property type="entry name" value="HTH_ARSR"/>
    <property type="match status" value="1"/>
</dbReference>
<gene>
    <name evidence="2" type="ORF">ACFOZ7_22315</name>
</gene>
<dbReference type="InterPro" id="IPR036388">
    <property type="entry name" value="WH-like_DNA-bd_sf"/>
</dbReference>
<dbReference type="Proteomes" id="UP001595821">
    <property type="component" value="Unassembled WGS sequence"/>
</dbReference>
<comment type="caution">
    <text evidence="2">The sequence shown here is derived from an EMBL/GenBank/DDBJ whole genome shotgun (WGS) entry which is preliminary data.</text>
</comment>
<evidence type="ECO:0000313" key="2">
    <source>
        <dbReference type="EMBL" id="MFC4249632.1"/>
    </source>
</evidence>
<proteinExistence type="predicted"/>
<accession>A0ABD5P5P4</accession>
<feature type="domain" description="HTH arsR-type" evidence="1">
    <location>
        <begin position="182"/>
        <end position="265"/>
    </location>
</feature>
<dbReference type="Pfam" id="PF12840">
    <property type="entry name" value="HTH_20"/>
    <property type="match status" value="1"/>
</dbReference>
<organism evidence="2 3">
    <name type="scientific">Natribaculum luteum</name>
    <dbReference type="NCBI Taxonomy" id="1586232"/>
    <lineage>
        <taxon>Archaea</taxon>
        <taxon>Methanobacteriati</taxon>
        <taxon>Methanobacteriota</taxon>
        <taxon>Stenosarchaea group</taxon>
        <taxon>Halobacteria</taxon>
        <taxon>Halobacteriales</taxon>
        <taxon>Natrialbaceae</taxon>
        <taxon>Natribaculum</taxon>
    </lineage>
</organism>
<dbReference type="AlphaFoldDB" id="A0ABD5P5P4"/>